<dbReference type="Pfam" id="PF01613">
    <property type="entry name" value="Flavin_Reduct"/>
    <property type="match status" value="1"/>
</dbReference>
<dbReference type="PANTHER" id="PTHR30466:SF1">
    <property type="entry name" value="FMN REDUCTASE (NADH) RUTF"/>
    <property type="match status" value="1"/>
</dbReference>
<keyword evidence="1" id="KW-0560">Oxidoreductase</keyword>
<dbReference type="InterPro" id="IPR012349">
    <property type="entry name" value="Split_barrel_FMN-bd"/>
</dbReference>
<dbReference type="EMBL" id="JAHVJA010000001">
    <property type="protein sequence ID" value="MBY6138626.1"/>
    <property type="molecule type" value="Genomic_DNA"/>
</dbReference>
<feature type="domain" description="Flavin reductase like" evidence="2">
    <location>
        <begin position="20"/>
        <end position="161"/>
    </location>
</feature>
<evidence type="ECO:0000256" key="1">
    <source>
        <dbReference type="ARBA" id="ARBA00023002"/>
    </source>
</evidence>
<protein>
    <submittedName>
        <fullName evidence="3">Flavin reductase family protein</fullName>
    </submittedName>
</protein>
<evidence type="ECO:0000313" key="3">
    <source>
        <dbReference type="EMBL" id="MBY6138626.1"/>
    </source>
</evidence>
<dbReference type="SUPFAM" id="SSF50475">
    <property type="entry name" value="FMN-binding split barrel"/>
    <property type="match status" value="1"/>
</dbReference>
<proteinExistence type="predicted"/>
<name>A0ABS7NCM1_9RHOB</name>
<evidence type="ECO:0000313" key="4">
    <source>
        <dbReference type="Proteomes" id="UP000766629"/>
    </source>
</evidence>
<dbReference type="RefSeq" id="WP_222507412.1">
    <property type="nucleotide sequence ID" value="NZ_JAHVJA010000001.1"/>
</dbReference>
<dbReference type="Proteomes" id="UP000766629">
    <property type="component" value="Unassembled WGS sequence"/>
</dbReference>
<reference evidence="3 4" key="1">
    <citation type="submission" date="2021-06" db="EMBL/GenBank/DDBJ databases">
        <title>50 bacteria genomes isolated from Dapeng, Shenzhen, China.</title>
        <authorList>
            <person name="Zheng W."/>
            <person name="Yu S."/>
            <person name="Huang Y."/>
        </authorList>
    </citation>
    <scope>NUCLEOTIDE SEQUENCE [LARGE SCALE GENOMIC DNA]</scope>
    <source>
        <strain evidence="3 4">DP1N14-2</strain>
    </source>
</reference>
<evidence type="ECO:0000259" key="2">
    <source>
        <dbReference type="SMART" id="SM00903"/>
    </source>
</evidence>
<dbReference type="SMART" id="SM00903">
    <property type="entry name" value="Flavin_Reduct"/>
    <property type="match status" value="1"/>
</dbReference>
<sequence>MADTSFIPGPDTARAYRDALGCFGTGVTVVTTQTPRGPLAITVNSFTSVSLDPPLMLWCPAKASLRHDAFAAAEHFAIHVMAEDQLSLAKHFAANGEDFSDAAWRPNALGAPALEGVIARFDCRRYAAHPAGDHTIIIGEVARVTTRPGKGLIFKRGLYGGFLEQG</sequence>
<accession>A0ABS7NCM1</accession>
<organism evidence="3 4">
    <name type="scientific">Leisingera daeponensis</name>
    <dbReference type="NCBI Taxonomy" id="405746"/>
    <lineage>
        <taxon>Bacteria</taxon>
        <taxon>Pseudomonadati</taxon>
        <taxon>Pseudomonadota</taxon>
        <taxon>Alphaproteobacteria</taxon>
        <taxon>Rhodobacterales</taxon>
        <taxon>Roseobacteraceae</taxon>
        <taxon>Leisingera</taxon>
    </lineage>
</organism>
<keyword evidence="4" id="KW-1185">Reference proteome</keyword>
<comment type="caution">
    <text evidence="3">The sequence shown here is derived from an EMBL/GenBank/DDBJ whole genome shotgun (WGS) entry which is preliminary data.</text>
</comment>
<dbReference type="InterPro" id="IPR050268">
    <property type="entry name" value="NADH-dep_flavin_reductase"/>
</dbReference>
<dbReference type="InterPro" id="IPR002563">
    <property type="entry name" value="Flavin_Rdtase-like_dom"/>
</dbReference>
<dbReference type="PANTHER" id="PTHR30466">
    <property type="entry name" value="FLAVIN REDUCTASE"/>
    <property type="match status" value="1"/>
</dbReference>
<dbReference type="Gene3D" id="2.30.110.10">
    <property type="entry name" value="Electron Transport, Fmn-binding Protein, Chain A"/>
    <property type="match status" value="1"/>
</dbReference>
<gene>
    <name evidence="3" type="ORF">KUV26_04185</name>
</gene>